<organism evidence="2 3">
    <name type="scientific">Ectocarpus siliculosus</name>
    <name type="common">Brown alga</name>
    <name type="synonym">Conferva siliculosa</name>
    <dbReference type="NCBI Taxonomy" id="2880"/>
    <lineage>
        <taxon>Eukaryota</taxon>
        <taxon>Sar</taxon>
        <taxon>Stramenopiles</taxon>
        <taxon>Ochrophyta</taxon>
        <taxon>PX clade</taxon>
        <taxon>Phaeophyceae</taxon>
        <taxon>Ectocarpales</taxon>
        <taxon>Ectocarpaceae</taxon>
        <taxon>Ectocarpus</taxon>
    </lineage>
</organism>
<feature type="compositionally biased region" description="Gly residues" evidence="1">
    <location>
        <begin position="97"/>
        <end position="107"/>
    </location>
</feature>
<feature type="region of interest" description="Disordered" evidence="1">
    <location>
        <begin position="187"/>
        <end position="299"/>
    </location>
</feature>
<proteinExistence type="predicted"/>
<name>D8LNL2_ECTSI</name>
<evidence type="ECO:0000313" key="3">
    <source>
        <dbReference type="Proteomes" id="UP000002630"/>
    </source>
</evidence>
<feature type="compositionally biased region" description="Low complexity" evidence="1">
    <location>
        <begin position="252"/>
        <end position="261"/>
    </location>
</feature>
<protein>
    <submittedName>
        <fullName evidence="2">Uncharacterized protein</fullName>
    </submittedName>
</protein>
<feature type="region of interest" description="Disordered" evidence="1">
    <location>
        <begin position="1"/>
        <end position="107"/>
    </location>
</feature>
<gene>
    <name evidence="2" type="ORF">Esi_0005_0002</name>
</gene>
<evidence type="ECO:0000313" key="2">
    <source>
        <dbReference type="EMBL" id="CBN78222.1"/>
    </source>
</evidence>
<feature type="compositionally biased region" description="Gly residues" evidence="1">
    <location>
        <begin position="69"/>
        <end position="90"/>
    </location>
</feature>
<dbReference type="AlphaFoldDB" id="D8LNL2"/>
<evidence type="ECO:0000256" key="1">
    <source>
        <dbReference type="SAM" id="MobiDB-lite"/>
    </source>
</evidence>
<dbReference type="EMBL" id="FN649760">
    <property type="protein sequence ID" value="CBN78222.1"/>
    <property type="molecule type" value="Genomic_DNA"/>
</dbReference>
<feature type="compositionally biased region" description="Gly residues" evidence="1">
    <location>
        <begin position="203"/>
        <end position="228"/>
    </location>
</feature>
<dbReference type="OrthoDB" id="10544960at2759"/>
<reference evidence="2 3" key="1">
    <citation type="journal article" date="2010" name="Nature">
        <title>The Ectocarpus genome and the independent evolution of multicellularity in brown algae.</title>
        <authorList>
            <person name="Cock J.M."/>
            <person name="Sterck L."/>
            <person name="Rouze P."/>
            <person name="Scornet D."/>
            <person name="Allen A.E."/>
            <person name="Amoutzias G."/>
            <person name="Anthouard V."/>
            <person name="Artiguenave F."/>
            <person name="Aury J.M."/>
            <person name="Badger J.H."/>
            <person name="Beszteri B."/>
            <person name="Billiau K."/>
            <person name="Bonnet E."/>
            <person name="Bothwell J.H."/>
            <person name="Bowler C."/>
            <person name="Boyen C."/>
            <person name="Brownlee C."/>
            <person name="Carrano C.J."/>
            <person name="Charrier B."/>
            <person name="Cho G.Y."/>
            <person name="Coelho S.M."/>
            <person name="Collen J."/>
            <person name="Corre E."/>
            <person name="Da Silva C."/>
            <person name="Delage L."/>
            <person name="Delaroque N."/>
            <person name="Dittami S.M."/>
            <person name="Doulbeau S."/>
            <person name="Elias M."/>
            <person name="Farnham G."/>
            <person name="Gachon C.M."/>
            <person name="Gschloessl B."/>
            <person name="Heesch S."/>
            <person name="Jabbari K."/>
            <person name="Jubin C."/>
            <person name="Kawai H."/>
            <person name="Kimura K."/>
            <person name="Kloareg B."/>
            <person name="Kupper F.C."/>
            <person name="Lang D."/>
            <person name="Le Bail A."/>
            <person name="Leblanc C."/>
            <person name="Lerouge P."/>
            <person name="Lohr M."/>
            <person name="Lopez P.J."/>
            <person name="Martens C."/>
            <person name="Maumus F."/>
            <person name="Michel G."/>
            <person name="Miranda-Saavedra D."/>
            <person name="Morales J."/>
            <person name="Moreau H."/>
            <person name="Motomura T."/>
            <person name="Nagasato C."/>
            <person name="Napoli C.A."/>
            <person name="Nelson D.R."/>
            <person name="Nyvall-Collen P."/>
            <person name="Peters A.F."/>
            <person name="Pommier C."/>
            <person name="Potin P."/>
            <person name="Poulain J."/>
            <person name="Quesneville H."/>
            <person name="Read B."/>
            <person name="Rensing S.A."/>
            <person name="Ritter A."/>
            <person name="Rousvoal S."/>
            <person name="Samanta M."/>
            <person name="Samson G."/>
            <person name="Schroeder D.C."/>
            <person name="Segurens B."/>
            <person name="Strittmatter M."/>
            <person name="Tonon T."/>
            <person name="Tregear J.W."/>
            <person name="Valentin K."/>
            <person name="von Dassow P."/>
            <person name="Yamagishi T."/>
            <person name="Van de Peer Y."/>
            <person name="Wincker P."/>
        </authorList>
    </citation>
    <scope>NUCLEOTIDE SEQUENCE [LARGE SCALE GENOMIC DNA]</scope>
    <source>
        <strain evidence="3">Ec32 / CCAP1310/4</strain>
    </source>
</reference>
<feature type="compositionally biased region" description="Low complexity" evidence="1">
    <location>
        <begin position="283"/>
        <end position="297"/>
    </location>
</feature>
<sequence length="432" mass="41376">MQAASLSASASSGSLAPPPGLPRSSSTAELVALGFDPSGVMDGGNDLNSSDGGGGGAGYDPRPPAMSGSGSGGGGGGGGGVGGGLDAGDMGGKDDGTGGTGTGSAGGMGLGLRNHSLTNLANMVRSQSVSSFHSEIFASGGKPVRSTAIDSPAWGSYPANLDKMGSGGGGGGGGGGGEDMFTVSPSMGPRGAGRGTLPMRPPTGGGDRGGVGGGGGGGGGDVGGGAGAGADLSPQQFAGRGTAARREVVDRGMSAGSAAGSTRTSQRRPMGGGSSFDPRGMVPSGPGRSGAPPSGRAMVHNRSDTDLVASFSRLGFGQGGVSRWSPLMSPTASPLVGAPLLEEDPLDLELEENASRGAGAGAGGAAVDTFGAPSSFLTSHGRRGLMDGHGASGEAPGMEVAAAVDMAWKTWYTEPWSTSRPGTALRGAQPLE</sequence>
<feature type="compositionally biased region" description="Low complexity" evidence="1">
    <location>
        <begin position="1"/>
        <end position="15"/>
    </location>
</feature>
<dbReference type="InParanoid" id="D8LNL2"/>
<dbReference type="Proteomes" id="UP000002630">
    <property type="component" value="Unassembled WGS sequence"/>
</dbReference>
<accession>D8LNL2</accession>
<keyword evidence="3" id="KW-1185">Reference proteome</keyword>